<dbReference type="InterPro" id="IPR027417">
    <property type="entry name" value="P-loop_NTPase"/>
</dbReference>
<name>A0ABV6GTQ5_9BACL</name>
<dbReference type="InterPro" id="IPR006054">
    <property type="entry name" value="DnaQ"/>
</dbReference>
<dbReference type="InterPro" id="IPR006555">
    <property type="entry name" value="ATP-dep_Helicase_C"/>
</dbReference>
<keyword evidence="4 6" id="KW-0269">Exonuclease</keyword>
<evidence type="ECO:0000259" key="9">
    <source>
        <dbReference type="PROSITE" id="PS51193"/>
    </source>
</evidence>
<dbReference type="GO" id="GO:0003678">
    <property type="term" value="F:DNA helicase activity"/>
    <property type="evidence" value="ECO:0007669"/>
    <property type="project" value="UniProtKB-EC"/>
</dbReference>
<dbReference type="Gene3D" id="3.40.50.300">
    <property type="entry name" value="P-loop containing nucleotide triphosphate hydrolases"/>
    <property type="match status" value="2"/>
</dbReference>
<dbReference type="SMART" id="SM00491">
    <property type="entry name" value="HELICc2"/>
    <property type="match status" value="1"/>
</dbReference>
<dbReference type="InterPro" id="IPR045028">
    <property type="entry name" value="DinG/Rad3-like"/>
</dbReference>
<feature type="domain" description="Helicase ATP-binding" evidence="8">
    <location>
        <begin position="268"/>
        <end position="501"/>
    </location>
</feature>
<dbReference type="PROSITE" id="PS51192">
    <property type="entry name" value="HELICASE_ATP_BIND_1"/>
    <property type="match status" value="1"/>
</dbReference>
<dbReference type="EC" id="3.1.-.-" evidence="6 7"/>
<dbReference type="InterPro" id="IPR036397">
    <property type="entry name" value="RNaseH_sf"/>
</dbReference>
<dbReference type="InterPro" id="IPR006310">
    <property type="entry name" value="DinG"/>
</dbReference>
<sequence>MATRFVIIDLETTGNGPKKGDRIIQLGMAVVEDGLIVKRFSSFFNPEQPIPLVIQQLTNIDEQMVEEAPLFADKAGEIAAMMHGAYFVAHNVDFDLPFLQAELERAGCPLFAGPTIDTVELARIVLPTAESYKLGDLAKRLGLRHDRPHQADSDAEVTAKLFIALLERLRRLPLMTLEQLRRFARHLKSDIYLLLDAVIAEKRNEPPADRTVAAYRGIALKKPAPEPEENGRRPASASFSTFWKKKPPLPLSGYKHRAGQWEMMRLVYEALSTSQHALIEAGTGLGKSLAYFIPAAFFAYERQERVVISTHTLQLQEQLIRRDWPVLSQIAPFPLRVAVLKGKQNYLSLDKFASFLAEPSDTYDAALLKCQLLVWLLETDSGDLDELNVSSGARLLLSALAIGEEEDGGRHHFFAQAKERAEQADVVITNHAFLLHDLTGPAPLLPPFRHLVIDEAHRLEEVAARCFGERIDYVSFRLLTAKMSQTIAKWLETEQDGTNETLVRCQRRLEELQFEGDELFRLLRRYALEKKPARAGRCRYRFSPMNEQNRTWQAAVDLCWRLRDLAAALCAEARPLLSADITGDLAPPALLSADLAALNRQMVALVRLLTETEPGIIRWIEADEKGAANAVRLYSQPVDLADFFADQLFMKKRSVILTSATLTVRGRFTYMAARLGLQDFYPLCRSFPAPFRYEEQAALFVPADMPLVSAVPLEDYAEAAAASVLAIARRLGRRVLVLFPSYELLKLTVDALKTVEEDEPFVFIAQGVQSGSPAKLLRTFLQFEHAVLFGTSSFWEGIDLPGSALDVLVIARLPFAPPDDPVMEAKSEWIRADGGDPFSELALPEAVLRFKQGIGRLIRTEGDKGIVFVLDRRLMAASYGADFLASLPPLPVHEGALSELLDKARTWLSESFHKDGRNGAI</sequence>
<proteinExistence type="inferred from homology"/>
<evidence type="ECO:0000256" key="5">
    <source>
        <dbReference type="ARBA" id="ARBA00022840"/>
    </source>
</evidence>
<dbReference type="GO" id="GO:0016787">
    <property type="term" value="F:hydrolase activity"/>
    <property type="evidence" value="ECO:0007669"/>
    <property type="project" value="UniProtKB-KW"/>
</dbReference>
<evidence type="ECO:0000256" key="1">
    <source>
        <dbReference type="ARBA" id="ARBA00022722"/>
    </source>
</evidence>
<evidence type="ECO:0000259" key="8">
    <source>
        <dbReference type="PROSITE" id="PS51192"/>
    </source>
</evidence>
<dbReference type="PROSITE" id="PS51193">
    <property type="entry name" value="HELICASE_ATP_BIND_2"/>
    <property type="match status" value="1"/>
</dbReference>
<accession>A0ABV6GTQ5</accession>
<dbReference type="CDD" id="cd06127">
    <property type="entry name" value="DEDDh"/>
    <property type="match status" value="1"/>
</dbReference>
<keyword evidence="3 6" id="KW-0378">Hydrolase</keyword>
<dbReference type="SUPFAM" id="SSF52540">
    <property type="entry name" value="P-loop containing nucleoside triphosphate hydrolases"/>
    <property type="match status" value="1"/>
</dbReference>
<dbReference type="NCBIfam" id="TIGR00573">
    <property type="entry name" value="dnaq"/>
    <property type="match status" value="1"/>
</dbReference>
<dbReference type="Gene3D" id="3.30.420.10">
    <property type="entry name" value="Ribonuclease H-like superfamily/Ribonuclease H"/>
    <property type="match status" value="1"/>
</dbReference>
<dbReference type="HAMAP" id="MF_02206">
    <property type="entry name" value="DinG_exonucl"/>
    <property type="match status" value="1"/>
</dbReference>
<keyword evidence="5 6" id="KW-0067">ATP-binding</keyword>
<dbReference type="RefSeq" id="WP_066229198.1">
    <property type="nucleotide sequence ID" value="NZ_JBHLVN010000052.1"/>
</dbReference>
<comment type="similarity">
    <text evidence="6 7">Belongs to the helicase family. DinG subfamily. Type 2 sub-subfamily.</text>
</comment>
<feature type="domain" description="Helicase ATP-binding" evidence="9">
    <location>
        <begin position="246"/>
        <end position="500"/>
    </location>
</feature>
<dbReference type="PANTHER" id="PTHR11472">
    <property type="entry name" value="DNA REPAIR DEAD HELICASE RAD3/XP-D SUBFAMILY MEMBER"/>
    <property type="match status" value="1"/>
</dbReference>
<comment type="caution">
    <text evidence="10">The sequence shown here is derived from an EMBL/GenBank/DDBJ whole genome shotgun (WGS) entry which is preliminary data.</text>
</comment>
<keyword evidence="1 6" id="KW-0540">Nuclease</keyword>
<dbReference type="Pfam" id="PF00929">
    <property type="entry name" value="RNase_T"/>
    <property type="match status" value="1"/>
</dbReference>
<dbReference type="EMBL" id="JBHLVN010000052">
    <property type="protein sequence ID" value="MFC0297882.1"/>
    <property type="molecule type" value="Genomic_DNA"/>
</dbReference>
<dbReference type="InterPro" id="IPR014013">
    <property type="entry name" value="Helic_SF1/SF2_ATP-bd_DinG/Rad3"/>
</dbReference>
<dbReference type="SMART" id="SM00487">
    <property type="entry name" value="DEXDc"/>
    <property type="match status" value="1"/>
</dbReference>
<gene>
    <name evidence="6 7 10" type="primary">dinG</name>
    <name evidence="10" type="ORF">ACFFHQ_10665</name>
</gene>
<keyword evidence="10" id="KW-0347">Helicase</keyword>
<evidence type="ECO:0000256" key="2">
    <source>
        <dbReference type="ARBA" id="ARBA00022741"/>
    </source>
</evidence>
<protein>
    <recommendedName>
        <fullName evidence="6 7">3'-5' exonuclease DinG</fullName>
        <ecNumber evidence="6 7">3.1.-.-</ecNumber>
    </recommendedName>
</protein>
<dbReference type="Pfam" id="PF13307">
    <property type="entry name" value="Helicase_C_2"/>
    <property type="match status" value="1"/>
</dbReference>
<keyword evidence="11" id="KW-1185">Reference proteome</keyword>
<evidence type="ECO:0000313" key="10">
    <source>
        <dbReference type="EMBL" id="MFC0297882.1"/>
    </source>
</evidence>
<evidence type="ECO:0000256" key="4">
    <source>
        <dbReference type="ARBA" id="ARBA00022839"/>
    </source>
</evidence>
<dbReference type="NCBIfam" id="TIGR01407">
    <property type="entry name" value="dinG_rel"/>
    <property type="match status" value="1"/>
</dbReference>
<feature type="short sequence motif" description="DEAH box" evidence="6">
    <location>
        <begin position="454"/>
        <end position="457"/>
    </location>
</feature>
<dbReference type="InterPro" id="IPR013520">
    <property type="entry name" value="Ribonucl_H"/>
</dbReference>
<evidence type="ECO:0000256" key="3">
    <source>
        <dbReference type="ARBA" id="ARBA00022801"/>
    </source>
</evidence>
<dbReference type="InterPro" id="IPR014001">
    <property type="entry name" value="Helicase_ATP-bd"/>
</dbReference>
<keyword evidence="2 6" id="KW-0547">Nucleotide-binding</keyword>
<feature type="binding site" evidence="6">
    <location>
        <begin position="281"/>
        <end position="288"/>
    </location>
    <ligand>
        <name>ATP</name>
        <dbReference type="ChEBI" id="CHEBI:30616"/>
    </ligand>
</feature>
<dbReference type="SMART" id="SM00479">
    <property type="entry name" value="EXOIII"/>
    <property type="match status" value="1"/>
</dbReference>
<dbReference type="SUPFAM" id="SSF53098">
    <property type="entry name" value="Ribonuclease H-like"/>
    <property type="match status" value="1"/>
</dbReference>
<comment type="function">
    <text evidence="6 7">3'-5' exonuclease.</text>
</comment>
<dbReference type="InterPro" id="IPR012337">
    <property type="entry name" value="RNaseH-like_sf"/>
</dbReference>
<dbReference type="NCBIfam" id="NF005981">
    <property type="entry name" value="PRK08074.1"/>
    <property type="match status" value="1"/>
</dbReference>
<reference evidence="10 11" key="1">
    <citation type="submission" date="2024-09" db="EMBL/GenBank/DDBJ databases">
        <authorList>
            <person name="Sun Q."/>
            <person name="Mori K."/>
        </authorList>
    </citation>
    <scope>NUCLEOTIDE SEQUENCE [LARGE SCALE GENOMIC DNA]</scope>
    <source>
        <strain evidence="10 11">CCM 7224</strain>
    </source>
</reference>
<evidence type="ECO:0000256" key="6">
    <source>
        <dbReference type="HAMAP-Rule" id="MF_02206"/>
    </source>
</evidence>
<evidence type="ECO:0000313" key="11">
    <source>
        <dbReference type="Proteomes" id="UP001589785"/>
    </source>
</evidence>
<organism evidence="10 11">
    <name type="scientific">Geobacillus jurassicus</name>
    <dbReference type="NCBI Taxonomy" id="235932"/>
    <lineage>
        <taxon>Bacteria</taxon>
        <taxon>Bacillati</taxon>
        <taxon>Bacillota</taxon>
        <taxon>Bacilli</taxon>
        <taxon>Bacillales</taxon>
        <taxon>Anoxybacillaceae</taxon>
        <taxon>Geobacillus</taxon>
    </lineage>
</organism>
<evidence type="ECO:0000256" key="7">
    <source>
        <dbReference type="RuleBase" id="RU364106"/>
    </source>
</evidence>
<dbReference type="Proteomes" id="UP001589785">
    <property type="component" value="Unassembled WGS sequence"/>
</dbReference>
<dbReference type="PANTHER" id="PTHR11472:SF34">
    <property type="entry name" value="REGULATOR OF TELOMERE ELONGATION HELICASE 1"/>
    <property type="match status" value="1"/>
</dbReference>